<evidence type="ECO:0000313" key="3">
    <source>
        <dbReference type="EMBL" id="EGQ27222.1"/>
    </source>
</evidence>
<keyword evidence="1" id="KW-0456">Lyase</keyword>
<dbReference type="InterPro" id="IPR032465">
    <property type="entry name" value="ACMSD"/>
</dbReference>
<dbReference type="RefSeq" id="WP_009765776.1">
    <property type="nucleotide sequence ID" value="NZ_GL982997.1"/>
</dbReference>
<evidence type="ECO:0000313" key="4">
    <source>
        <dbReference type="Proteomes" id="UP000005316"/>
    </source>
</evidence>
<dbReference type="AlphaFoldDB" id="F9DQ29"/>
<dbReference type="InterPro" id="IPR006680">
    <property type="entry name" value="Amidohydro-rel"/>
</dbReference>
<gene>
    <name evidence="3" type="ORF">HMPREF9372_0909</name>
</gene>
<dbReference type="eggNOG" id="COG2159">
    <property type="taxonomic scope" value="Bacteria"/>
</dbReference>
<protein>
    <submittedName>
        <fullName evidence="3">Amidohydrolase</fullName>
    </submittedName>
</protein>
<proteinExistence type="predicted"/>
<accession>F9DQ29</accession>
<dbReference type="SUPFAM" id="SSF51556">
    <property type="entry name" value="Metallo-dependent hydrolases"/>
    <property type="match status" value="1"/>
</dbReference>
<dbReference type="EMBL" id="AFPZ01000020">
    <property type="protein sequence ID" value="EGQ27222.1"/>
    <property type="molecule type" value="Genomic_DNA"/>
</dbReference>
<dbReference type="PANTHER" id="PTHR21240:SF19">
    <property type="entry name" value="CATALYTIC_ HYDROLASE"/>
    <property type="match status" value="1"/>
</dbReference>
<dbReference type="InterPro" id="IPR032466">
    <property type="entry name" value="Metal_Hydrolase"/>
</dbReference>
<sequence length="320" mass="37522">MIIDVSNTVPIFQFEKVDKIDEKNKEYLRLFAPRWAQLLGWSKEELKAKLQKEQLEDVINDLFSQLEIHYSMDNFVGMLQKSNVVKHAIHNLDYGRSKYSEPVSHEETAQLLREYEGQFIGFAGYNPHIGTKSLQVVKKAILEQGFEAVVIAPYDHGLNANDKKYYPLYSFCDEYDIPVWIHSSINYFKETSAFIDHPKYLEDPLMDFENLKIIAGHGGWPWIPDMIALLLKYDRLYVDTSAFRPKYIGMEHTGWEMFIQYANTLIQDQIVFGSDWLTLGLPIDEFIEEISSWGLKEEVKEKFFWKNANKLFQFNLTTKE</sequence>
<dbReference type="Proteomes" id="UP000005316">
    <property type="component" value="Unassembled WGS sequence"/>
</dbReference>
<dbReference type="Gene3D" id="3.20.20.140">
    <property type="entry name" value="Metal-dependent hydrolases"/>
    <property type="match status" value="1"/>
</dbReference>
<evidence type="ECO:0000256" key="1">
    <source>
        <dbReference type="ARBA" id="ARBA00023239"/>
    </source>
</evidence>
<dbReference type="PANTHER" id="PTHR21240">
    <property type="entry name" value="2-AMINO-3-CARBOXYLMUCONATE-6-SEMIALDEHYDE DECARBOXYLASE"/>
    <property type="match status" value="1"/>
</dbReference>
<feature type="domain" description="Amidohydrolase-related" evidence="2">
    <location>
        <begin position="107"/>
        <end position="314"/>
    </location>
</feature>
<dbReference type="HOGENOM" id="CLU_044590_4_3_9"/>
<dbReference type="GO" id="GO:0016831">
    <property type="term" value="F:carboxy-lyase activity"/>
    <property type="evidence" value="ECO:0007669"/>
    <property type="project" value="InterPro"/>
</dbReference>
<dbReference type="GO" id="GO:0016787">
    <property type="term" value="F:hydrolase activity"/>
    <property type="evidence" value="ECO:0007669"/>
    <property type="project" value="UniProtKB-KW"/>
</dbReference>
<comment type="caution">
    <text evidence="3">The sequence shown here is derived from an EMBL/GenBank/DDBJ whole genome shotgun (WGS) entry which is preliminary data.</text>
</comment>
<organism evidence="3 4">
    <name type="scientific">Sporosarcina newyorkensis 2681</name>
    <dbReference type="NCBI Taxonomy" id="1027292"/>
    <lineage>
        <taxon>Bacteria</taxon>
        <taxon>Bacillati</taxon>
        <taxon>Bacillota</taxon>
        <taxon>Bacilli</taxon>
        <taxon>Bacillales</taxon>
        <taxon>Caryophanaceae</taxon>
        <taxon>Sporosarcina</taxon>
    </lineage>
</organism>
<evidence type="ECO:0000259" key="2">
    <source>
        <dbReference type="Pfam" id="PF04909"/>
    </source>
</evidence>
<dbReference type="Pfam" id="PF04909">
    <property type="entry name" value="Amidohydro_2"/>
    <property type="match status" value="1"/>
</dbReference>
<name>F9DQ29_9BACL</name>
<reference evidence="3 4" key="1">
    <citation type="submission" date="2011-04" db="EMBL/GenBank/DDBJ databases">
        <authorList>
            <person name="Muzny D."/>
            <person name="Qin X."/>
            <person name="Deng J."/>
            <person name="Jiang H."/>
            <person name="Liu Y."/>
            <person name="Qu J."/>
            <person name="Song X.-Z."/>
            <person name="Zhang L."/>
            <person name="Thornton R."/>
            <person name="Coyle M."/>
            <person name="Francisco L."/>
            <person name="Jackson L."/>
            <person name="Javaid M."/>
            <person name="Korchina V."/>
            <person name="Kovar C."/>
            <person name="Mata R."/>
            <person name="Mathew T."/>
            <person name="Ngo R."/>
            <person name="Nguyen L."/>
            <person name="Nguyen N."/>
            <person name="Okwuonu G."/>
            <person name="Ongeri F."/>
            <person name="Pham C."/>
            <person name="Simmons D."/>
            <person name="Wilczek-Boney K."/>
            <person name="Hale W."/>
            <person name="Jakkamsetti A."/>
            <person name="Pham P."/>
            <person name="Ruth R."/>
            <person name="San Lucas F."/>
            <person name="Warren J."/>
            <person name="Zhang J."/>
            <person name="Zhao Z."/>
            <person name="Zhou C."/>
            <person name="Zhu D."/>
            <person name="Lee S."/>
            <person name="Bess C."/>
            <person name="Blankenburg K."/>
            <person name="Forbes L."/>
            <person name="Fu Q."/>
            <person name="Gubbala S."/>
            <person name="Hirani K."/>
            <person name="Jayaseelan J.C."/>
            <person name="Lara F."/>
            <person name="Munidasa M."/>
            <person name="Palculict T."/>
            <person name="Patil S."/>
            <person name="Pu L.-L."/>
            <person name="Saada N."/>
            <person name="Tang L."/>
            <person name="Weissenberger G."/>
            <person name="Zhu Y."/>
            <person name="Hemphill L."/>
            <person name="Shang Y."/>
            <person name="Youmans B."/>
            <person name="Ayvaz T."/>
            <person name="Ross M."/>
            <person name="Santibanez J."/>
            <person name="Aqrawi P."/>
            <person name="Gross S."/>
            <person name="Joshi V."/>
            <person name="Fowler G."/>
            <person name="Nazareth L."/>
            <person name="Reid J."/>
            <person name="Worley K."/>
            <person name="Petrosino J."/>
            <person name="Highlander S."/>
            <person name="Gibbs R."/>
        </authorList>
    </citation>
    <scope>NUCLEOTIDE SEQUENCE [LARGE SCALE GENOMIC DNA]</scope>
    <source>
        <strain evidence="3 4">2681</strain>
    </source>
</reference>
<dbReference type="OrthoDB" id="9771932at2"/>
<keyword evidence="3" id="KW-0378">Hydrolase</keyword>